<name>A0ABP0J8V6_9DINO</name>
<accession>A0ABP0J8V6</accession>
<sequence length="444" mass="49756">MTPEQLQIFWDHFRIIGPNPIKYDKPPTGWRPPAFRDMTEVEKEAYWAAFRTIMNIACEKLPDDSHNEAAGEPHEQERQVRRRIREKQPDSSYPCPEMLADDALIPASAICKQTPDAELSSSFQASSALVSLKSVEASRAKNAKLTVKKQRSDEVPTKRRYVPKVKVDRPGKRQYQGCFSASHWGRKRKMDRWDLFVEIAPKQAKVMSEIPNRLRNLLGVPLKHHNGKFKVSEGTHTIPQPLALAIEELLLERIQLGEEVSFDYAWEVVQQAVTEWNSQLEALTNAVRESLGPQFLRHHDQDLPEDPSEEALLAVEDAANQDLNDILSMLTPVWTTHWEPPKTVLFKDSSEKGKMRPDNSKPSQVQMLDKIRSALNLTGTGNSGDSDAIVEKKGGIKPAALGPASTLVPVEYARVARTTTTLTWADGSMGQADVTASPDVVSMP</sequence>
<proteinExistence type="predicted"/>
<protein>
    <submittedName>
        <fullName evidence="2">Uncharacterized protein</fullName>
    </submittedName>
</protein>
<dbReference type="Proteomes" id="UP001642484">
    <property type="component" value="Unassembled WGS sequence"/>
</dbReference>
<keyword evidence="3" id="KW-1185">Reference proteome</keyword>
<feature type="region of interest" description="Disordered" evidence="1">
    <location>
        <begin position="64"/>
        <end position="95"/>
    </location>
</feature>
<comment type="caution">
    <text evidence="2">The sequence shown here is derived from an EMBL/GenBank/DDBJ whole genome shotgun (WGS) entry which is preliminary data.</text>
</comment>
<organism evidence="2 3">
    <name type="scientific">Durusdinium trenchii</name>
    <dbReference type="NCBI Taxonomy" id="1381693"/>
    <lineage>
        <taxon>Eukaryota</taxon>
        <taxon>Sar</taxon>
        <taxon>Alveolata</taxon>
        <taxon>Dinophyceae</taxon>
        <taxon>Suessiales</taxon>
        <taxon>Symbiodiniaceae</taxon>
        <taxon>Durusdinium</taxon>
    </lineage>
</organism>
<evidence type="ECO:0000313" key="3">
    <source>
        <dbReference type="Proteomes" id="UP001642484"/>
    </source>
</evidence>
<dbReference type="EMBL" id="CAXAMN010004719">
    <property type="protein sequence ID" value="CAK9010761.1"/>
    <property type="molecule type" value="Genomic_DNA"/>
</dbReference>
<evidence type="ECO:0000313" key="2">
    <source>
        <dbReference type="EMBL" id="CAK9010761.1"/>
    </source>
</evidence>
<reference evidence="2 3" key="1">
    <citation type="submission" date="2024-02" db="EMBL/GenBank/DDBJ databases">
        <authorList>
            <person name="Chen Y."/>
            <person name="Shah S."/>
            <person name="Dougan E. K."/>
            <person name="Thang M."/>
            <person name="Chan C."/>
        </authorList>
    </citation>
    <scope>NUCLEOTIDE SEQUENCE [LARGE SCALE GENOMIC DNA]</scope>
</reference>
<evidence type="ECO:0000256" key="1">
    <source>
        <dbReference type="SAM" id="MobiDB-lite"/>
    </source>
</evidence>
<gene>
    <name evidence="2" type="ORF">CCMP2556_LOCUS10197</name>
</gene>
<feature type="compositionally biased region" description="Basic and acidic residues" evidence="1">
    <location>
        <begin position="64"/>
        <end position="79"/>
    </location>
</feature>